<dbReference type="Pfam" id="PF07690">
    <property type="entry name" value="MFS_1"/>
    <property type="match status" value="1"/>
</dbReference>
<dbReference type="SUPFAM" id="SSF103473">
    <property type="entry name" value="MFS general substrate transporter"/>
    <property type="match status" value="1"/>
</dbReference>
<dbReference type="RefSeq" id="XP_029650055.1">
    <property type="nucleotide sequence ID" value="XM_029794195.2"/>
</dbReference>
<dbReference type="PANTHER" id="PTHR11360">
    <property type="entry name" value="MONOCARBOXYLATE TRANSPORTER"/>
    <property type="match status" value="1"/>
</dbReference>
<dbReference type="KEGG" id="osn:115223559"/>
<gene>
    <name evidence="2" type="primary">LOC115223559</name>
</gene>
<reference evidence="2" key="1">
    <citation type="submission" date="2025-08" db="UniProtKB">
        <authorList>
            <consortium name="RefSeq"/>
        </authorList>
    </citation>
    <scope>IDENTIFICATION</scope>
</reference>
<dbReference type="GO" id="GO:0008028">
    <property type="term" value="F:monocarboxylic acid transmembrane transporter activity"/>
    <property type="evidence" value="ECO:0007669"/>
    <property type="project" value="TreeGrafter"/>
</dbReference>
<protein>
    <submittedName>
        <fullName evidence="2">Monocarboxylate transporter 4-like</fullName>
    </submittedName>
</protein>
<organism evidence="1 2">
    <name type="scientific">Octopus sinensis</name>
    <name type="common">East Asian common octopus</name>
    <dbReference type="NCBI Taxonomy" id="2607531"/>
    <lineage>
        <taxon>Eukaryota</taxon>
        <taxon>Metazoa</taxon>
        <taxon>Spiralia</taxon>
        <taxon>Lophotrochozoa</taxon>
        <taxon>Mollusca</taxon>
        <taxon>Cephalopoda</taxon>
        <taxon>Coleoidea</taxon>
        <taxon>Octopodiformes</taxon>
        <taxon>Octopoda</taxon>
        <taxon>Incirrata</taxon>
        <taxon>Octopodidae</taxon>
        <taxon>Octopus</taxon>
    </lineage>
</organism>
<keyword evidence="1" id="KW-1185">Reference proteome</keyword>
<dbReference type="InterPro" id="IPR050327">
    <property type="entry name" value="Proton-linked_MCT"/>
</dbReference>
<evidence type="ECO:0000313" key="2">
    <source>
        <dbReference type="RefSeq" id="XP_029650055.1"/>
    </source>
</evidence>
<name>A0A6P7TJ24_9MOLL</name>
<evidence type="ECO:0000313" key="1">
    <source>
        <dbReference type="Proteomes" id="UP000515154"/>
    </source>
</evidence>
<proteinExistence type="predicted"/>
<dbReference type="Proteomes" id="UP000515154">
    <property type="component" value="Linkage group LG23"/>
</dbReference>
<sequence>METIQVSQPKIQNKWHQRATQGTLVFCGMYIAACSVGYTNSFGVLYAEIDSYFKAAKEVSALAPGLCTALSEGAGILCTAMVNKIGTRYTIMIGGLLEMIGVFVSSFANSPYFLIGPLGVLAGTGACLAYVSIFIAIGQHFESVRIPNALISVGFTCGIFGLSKIMQILTEYYTWRGGLIIISGLLFNNCIAGLLLTNSKHKEKPILKKKKLLPDRLFDISILKNFFFMYYVLVTCFVYSSLLIFVTFMVDYAREKGISEDDGANMLFMYGIGSIPGGFVAMVIMAYRTVTAWDVQAVCVVVAGVALALFPMFSTFESLSAISALLGIAIGMVTAVYTTVAMETLGTEKYSSGLGFTGTAMGAIMFIVSYTSGTLTEMMGSYSPAYQIFGWLTSALGGGMVILRILQLVNKFRKGREFTPVNKV</sequence>
<accession>A0A6P7TJ24</accession>
<dbReference type="PANTHER" id="PTHR11360:SF310">
    <property type="entry name" value="MONOCARBOXYLATE TRANSPORTER 9-LIKE"/>
    <property type="match status" value="1"/>
</dbReference>
<dbReference type="InterPro" id="IPR036259">
    <property type="entry name" value="MFS_trans_sf"/>
</dbReference>
<dbReference type="Gene3D" id="1.20.1250.20">
    <property type="entry name" value="MFS general substrate transporter like domains"/>
    <property type="match status" value="1"/>
</dbReference>
<dbReference type="InterPro" id="IPR011701">
    <property type="entry name" value="MFS"/>
</dbReference>
<dbReference type="AlphaFoldDB" id="A0A6P7TJ24"/>